<keyword evidence="7 8" id="KW-0472">Membrane</keyword>
<keyword evidence="4 8" id="KW-0812">Transmembrane</keyword>
<name>N6WZT4_9GAMM</name>
<feature type="transmembrane region" description="Helical" evidence="8">
    <location>
        <begin position="177"/>
        <end position="197"/>
    </location>
</feature>
<feature type="transmembrane region" description="Helical" evidence="8">
    <location>
        <begin position="296"/>
        <end position="317"/>
    </location>
</feature>
<evidence type="ECO:0000256" key="2">
    <source>
        <dbReference type="ARBA" id="ARBA00022475"/>
    </source>
</evidence>
<comment type="subcellular location">
    <subcellularLocation>
        <location evidence="1">Cell membrane</location>
        <topology evidence="1">Multi-pass membrane protein</topology>
    </subcellularLocation>
</comment>
<comment type="caution">
    <text evidence="10">The sequence shown here is derived from an EMBL/GenBank/DDBJ whole genome shotgun (WGS) entry which is preliminary data.</text>
</comment>
<evidence type="ECO:0000313" key="10">
    <source>
        <dbReference type="EMBL" id="ENO14288.1"/>
    </source>
</evidence>
<accession>N6WZT4</accession>
<dbReference type="PATRIC" id="fig|626887.3.peg.4577"/>
<dbReference type="eggNOG" id="COG1269">
    <property type="taxonomic scope" value="Bacteria"/>
</dbReference>
<dbReference type="InterPro" id="IPR019127">
    <property type="entry name" value="Exosortase"/>
</dbReference>
<dbReference type="Pfam" id="PF09721">
    <property type="entry name" value="Exosortase_EpsH"/>
    <property type="match status" value="1"/>
</dbReference>
<evidence type="ECO:0000256" key="4">
    <source>
        <dbReference type="ARBA" id="ARBA00022692"/>
    </source>
</evidence>
<evidence type="ECO:0000256" key="5">
    <source>
        <dbReference type="ARBA" id="ARBA00022801"/>
    </source>
</evidence>
<dbReference type="AlphaFoldDB" id="N6WZT4"/>
<protein>
    <submittedName>
        <fullName evidence="10">Exosortase</fullName>
        <ecNumber evidence="10">3.4.22.-</ecNumber>
    </submittedName>
</protein>
<dbReference type="InterPro" id="IPR026392">
    <property type="entry name" value="Exo/Archaeosortase_dom"/>
</dbReference>
<dbReference type="NCBIfam" id="TIGR04178">
    <property type="entry name" value="exo_archaeo"/>
    <property type="match status" value="1"/>
</dbReference>
<feature type="transmembrane region" description="Helical" evidence="8">
    <location>
        <begin position="69"/>
        <end position="91"/>
    </location>
</feature>
<dbReference type="GO" id="GO:0008233">
    <property type="term" value="F:peptidase activity"/>
    <property type="evidence" value="ECO:0007669"/>
    <property type="project" value="UniProtKB-KW"/>
</dbReference>
<dbReference type="Pfam" id="PF11984">
    <property type="entry name" value="DUF3485"/>
    <property type="match status" value="1"/>
</dbReference>
<evidence type="ECO:0000259" key="9">
    <source>
        <dbReference type="Pfam" id="PF11984"/>
    </source>
</evidence>
<feature type="transmembrane region" description="Helical" evidence="8">
    <location>
        <begin position="98"/>
        <end position="114"/>
    </location>
</feature>
<feature type="transmembrane region" description="Helical" evidence="8">
    <location>
        <begin position="250"/>
        <end position="266"/>
    </location>
</feature>
<dbReference type="Proteomes" id="UP000013165">
    <property type="component" value="Unassembled WGS sequence"/>
</dbReference>
<evidence type="ECO:0000256" key="3">
    <source>
        <dbReference type="ARBA" id="ARBA00022670"/>
    </source>
</evidence>
<keyword evidence="6 8" id="KW-1133">Transmembrane helix</keyword>
<sequence length="525" mass="59358">MNPDVRNADRFYPLCFLAAFVFFTWPTLEGLAARWVKWDETFSHGFLLLGLSTLLTIKTWWRLRPRVGFYWIWLVPFVAAALLHLAGSVLMIETFQQLAFVPILLGGLVLMWGWRQIVPFIIPVGILVFALPIWEYAAWPLQVITVKINELMLSPLNIDFVVEGVFVYFPGVGAFEIAHGCSGLRYLLVGMTLCFLYGELNLDLWRSRLLLLVVGIGLALAANWIRVFVIIHQGYETNMESPLVKDHDTFGWWVFAATLIPLFFFARHLERKERGAVANGDSGAATSQRQVKGRPLPGMIASILPLVVIGALTWYSAPKMQASTQTSTLSHDFSAVDAASWLPVFQKQLSGWQPEMERPDRVLERTYVERGSIADDGGARKRLFVGLYSYDFQRPGREVVQYHNRLFSNELLIPESTFKIDVGNDIELGGLSLRYRQSDERIVLAYGYYVEGHWEATELQAKLAQLPGIFNARSDASLMVIGLSCKDCEAKDVISTMASKIQTEVEPYLDSLYDKVRPSRESGKL</sequence>
<dbReference type="NCBIfam" id="TIGR02602">
    <property type="entry name" value="8TM_EpsH"/>
    <property type="match status" value="1"/>
</dbReference>
<dbReference type="OrthoDB" id="9797363at2"/>
<evidence type="ECO:0000256" key="8">
    <source>
        <dbReference type="SAM" id="Phobius"/>
    </source>
</evidence>
<evidence type="ECO:0000256" key="6">
    <source>
        <dbReference type="ARBA" id="ARBA00022989"/>
    </source>
</evidence>
<dbReference type="InterPro" id="IPR013426">
    <property type="entry name" value="EpsH-like"/>
</dbReference>
<dbReference type="HOGENOM" id="CLU_039817_1_0_6"/>
<dbReference type="STRING" id="626887.J057_22880"/>
<keyword evidence="3" id="KW-0645">Protease</keyword>
<feature type="transmembrane region" description="Helical" evidence="8">
    <location>
        <begin position="45"/>
        <end position="63"/>
    </location>
</feature>
<keyword evidence="11" id="KW-1185">Reference proteome</keyword>
<dbReference type="GO" id="GO:0006508">
    <property type="term" value="P:proteolysis"/>
    <property type="evidence" value="ECO:0007669"/>
    <property type="project" value="UniProtKB-KW"/>
</dbReference>
<keyword evidence="5 10" id="KW-0378">Hydrolase</keyword>
<dbReference type="InterPro" id="IPR014263">
    <property type="entry name" value="Methanolan_biosynth_EpsI"/>
</dbReference>
<reference evidence="10 11" key="1">
    <citation type="journal article" date="2013" name="Genome Announc.">
        <title>Genome Sequence of the Polycyclic Aromatic Hydrocarbon-Degrading Bacterium Strain Marinobacter nanhaiticus D15-8WT.</title>
        <authorList>
            <person name="Cui Z."/>
            <person name="Gao W."/>
            <person name="Li Q."/>
            <person name="Xu G."/>
            <person name="Zheng L."/>
        </authorList>
    </citation>
    <scope>NUCLEOTIDE SEQUENCE [LARGE SCALE GENOMIC DNA]</scope>
    <source>
        <strain evidence="10 11">D15-8W</strain>
    </source>
</reference>
<gene>
    <name evidence="10" type="primary">xrt</name>
    <name evidence="10" type="ORF">J057_22880</name>
</gene>
<feature type="transmembrane region" description="Helical" evidence="8">
    <location>
        <begin position="12"/>
        <end position="33"/>
    </location>
</feature>
<feature type="transmembrane region" description="Helical" evidence="8">
    <location>
        <begin position="209"/>
        <end position="230"/>
    </location>
</feature>
<feature type="transmembrane region" description="Helical" evidence="8">
    <location>
        <begin position="120"/>
        <end position="139"/>
    </location>
</feature>
<evidence type="ECO:0000256" key="7">
    <source>
        <dbReference type="ARBA" id="ARBA00023136"/>
    </source>
</evidence>
<organism evidence="10 11">
    <name type="scientific">Marinobacter nanhaiticus D15-8W</name>
    <dbReference type="NCBI Taxonomy" id="626887"/>
    <lineage>
        <taxon>Bacteria</taxon>
        <taxon>Pseudomonadati</taxon>
        <taxon>Pseudomonadota</taxon>
        <taxon>Gammaproteobacteria</taxon>
        <taxon>Pseudomonadales</taxon>
        <taxon>Marinobacteraceae</taxon>
        <taxon>Marinobacter</taxon>
    </lineage>
</organism>
<keyword evidence="2" id="KW-1003">Cell membrane</keyword>
<dbReference type="GO" id="GO:0005886">
    <property type="term" value="C:plasma membrane"/>
    <property type="evidence" value="ECO:0007669"/>
    <property type="project" value="UniProtKB-SubCell"/>
</dbReference>
<evidence type="ECO:0000313" key="11">
    <source>
        <dbReference type="Proteomes" id="UP000013165"/>
    </source>
</evidence>
<dbReference type="RefSeq" id="WP_004582507.1">
    <property type="nucleotide sequence ID" value="NZ_AP028878.1"/>
</dbReference>
<evidence type="ECO:0000256" key="1">
    <source>
        <dbReference type="ARBA" id="ARBA00004651"/>
    </source>
</evidence>
<feature type="domain" description="Methanolan biosynthesis EpsI" evidence="9">
    <location>
        <begin position="304"/>
        <end position="481"/>
    </location>
</feature>
<dbReference type="EC" id="3.4.22.-" evidence="10"/>
<proteinExistence type="predicted"/>
<dbReference type="EMBL" id="APLQ01000014">
    <property type="protein sequence ID" value="ENO14288.1"/>
    <property type="molecule type" value="Genomic_DNA"/>
</dbReference>